<protein>
    <submittedName>
        <fullName evidence="7">LPXTG cell wall anchor domain-containing protein</fullName>
    </submittedName>
</protein>
<keyword evidence="2" id="KW-0964">Secreted</keyword>
<evidence type="ECO:0000256" key="3">
    <source>
        <dbReference type="ARBA" id="ARBA00022729"/>
    </source>
</evidence>
<comment type="caution">
    <text evidence="7">The sequence shown here is derived from an EMBL/GenBank/DDBJ whole genome shotgun (WGS) entry which is preliminary data.</text>
</comment>
<name>A0A5C8NNB5_9ACTN</name>
<keyword evidence="1" id="KW-0134">Cell wall</keyword>
<dbReference type="PROSITE" id="PS50847">
    <property type="entry name" value="GRAM_POS_ANCHORING"/>
    <property type="match status" value="1"/>
</dbReference>
<dbReference type="NCBIfam" id="TIGR01167">
    <property type="entry name" value="LPXTG_anchor"/>
    <property type="match status" value="1"/>
</dbReference>
<sequence>MKTLRLALAGAVAVVVALFATLGPAFAYPITVNLSVSGGTLVGGKPIEVTAVADSTCMELSITYLGETVSASDTDTLTHTFDTRKVTKVETDPVTADCTYDDQSDEPDALGGGGAGKLGTSLVQAPALAHASNTITLLPPSGGDDGGLLPNTGGERLAWLLIGGLLVTVGGGAIVASRRRTS</sequence>
<keyword evidence="5" id="KW-1133">Transmembrane helix</keyword>
<evidence type="ECO:0000313" key="8">
    <source>
        <dbReference type="Proteomes" id="UP000321571"/>
    </source>
</evidence>
<feature type="transmembrane region" description="Helical" evidence="5">
    <location>
        <begin position="157"/>
        <end position="176"/>
    </location>
</feature>
<reference evidence="7 8" key="1">
    <citation type="submission" date="2019-06" db="EMBL/GenBank/DDBJ databases">
        <title>Aeromicrobium sp. nov., isolated from a maize field.</title>
        <authorList>
            <person name="Lin S.-Y."/>
            <person name="Tsai C.-F."/>
            <person name="Young C.-C."/>
        </authorList>
    </citation>
    <scope>NUCLEOTIDE SEQUENCE [LARGE SCALE GENOMIC DNA]</scope>
    <source>
        <strain evidence="7 8">CC-CFT486</strain>
    </source>
</reference>
<keyword evidence="5" id="KW-0472">Membrane</keyword>
<keyword evidence="3" id="KW-0732">Signal</keyword>
<accession>A0A5C8NNB5</accession>
<dbReference type="InterPro" id="IPR019931">
    <property type="entry name" value="LPXTG_anchor"/>
</dbReference>
<organism evidence="7 8">
    <name type="scientific">Aeromicrobium terrae</name>
    <dbReference type="NCBI Taxonomy" id="2498846"/>
    <lineage>
        <taxon>Bacteria</taxon>
        <taxon>Bacillati</taxon>
        <taxon>Actinomycetota</taxon>
        <taxon>Actinomycetes</taxon>
        <taxon>Propionibacteriales</taxon>
        <taxon>Nocardioidaceae</taxon>
        <taxon>Aeromicrobium</taxon>
    </lineage>
</organism>
<evidence type="ECO:0000256" key="5">
    <source>
        <dbReference type="SAM" id="Phobius"/>
    </source>
</evidence>
<keyword evidence="5" id="KW-0812">Transmembrane</keyword>
<dbReference type="Pfam" id="PF00746">
    <property type="entry name" value="Gram_pos_anchor"/>
    <property type="match status" value="1"/>
</dbReference>
<keyword evidence="8" id="KW-1185">Reference proteome</keyword>
<dbReference type="EMBL" id="VDUX01000002">
    <property type="protein sequence ID" value="TXL62281.1"/>
    <property type="molecule type" value="Genomic_DNA"/>
</dbReference>
<dbReference type="RefSeq" id="WP_147684809.1">
    <property type="nucleotide sequence ID" value="NZ_VDUX01000002.1"/>
</dbReference>
<feature type="domain" description="Gram-positive cocci surface proteins LPxTG" evidence="6">
    <location>
        <begin position="149"/>
        <end position="182"/>
    </location>
</feature>
<evidence type="ECO:0000256" key="2">
    <source>
        <dbReference type="ARBA" id="ARBA00022525"/>
    </source>
</evidence>
<evidence type="ECO:0000256" key="4">
    <source>
        <dbReference type="ARBA" id="ARBA00023088"/>
    </source>
</evidence>
<proteinExistence type="predicted"/>
<dbReference type="Proteomes" id="UP000321571">
    <property type="component" value="Unassembled WGS sequence"/>
</dbReference>
<dbReference type="AlphaFoldDB" id="A0A5C8NNB5"/>
<keyword evidence="4" id="KW-0572">Peptidoglycan-anchor</keyword>
<gene>
    <name evidence="7" type="ORF">FHP06_06180</name>
</gene>
<evidence type="ECO:0000313" key="7">
    <source>
        <dbReference type="EMBL" id="TXL62281.1"/>
    </source>
</evidence>
<evidence type="ECO:0000259" key="6">
    <source>
        <dbReference type="PROSITE" id="PS50847"/>
    </source>
</evidence>
<evidence type="ECO:0000256" key="1">
    <source>
        <dbReference type="ARBA" id="ARBA00022512"/>
    </source>
</evidence>